<evidence type="ECO:0000256" key="1">
    <source>
        <dbReference type="ARBA" id="ARBA00023015"/>
    </source>
</evidence>
<dbReference type="Gene3D" id="1.10.260.40">
    <property type="entry name" value="lambda repressor-like DNA-binding domains"/>
    <property type="match status" value="1"/>
</dbReference>
<dbReference type="Gene3D" id="3.40.50.2300">
    <property type="match status" value="2"/>
</dbReference>
<accession>A0ABX5KT10</accession>
<proteinExistence type="predicted"/>
<dbReference type="Pfam" id="PF00356">
    <property type="entry name" value="LacI"/>
    <property type="match status" value="1"/>
</dbReference>
<sequence length="343" mass="36817">MTKTPTRRITIRDVAAAAGASVGSVSRVLNGGPNASKDLNDRVMRAVAQLGYEPDSVAQSMRLKSTQTIACMVPDVANPIYAEYINALEEHVQSAGYLLMLISTRHDIAREAAAMSLIRRRRVDGLIMIGGSESHHEITSALESLECPVVLVDRDSPKRDTVCVDHRGGAIEATRHLVALGHRRVALLVPGEAVKPARERTAGYRAVLEEAGIKYDPELVVPQPASTSFAYSAASSLLELENPPTAIITLGTHMLAGVMKAVSTKGLTVPDDLSIVSVGDTDLTQYANPSVTSLKWDVPQIGRVAGELLMARLSGKKTGQPRYQKITMPTELVIRKSGAAPRK</sequence>
<comment type="caution">
    <text evidence="5">The sequence shown here is derived from an EMBL/GenBank/DDBJ whole genome shotgun (WGS) entry which is preliminary data.</text>
</comment>
<evidence type="ECO:0000256" key="2">
    <source>
        <dbReference type="ARBA" id="ARBA00023125"/>
    </source>
</evidence>
<dbReference type="InterPro" id="IPR000843">
    <property type="entry name" value="HTH_LacI"/>
</dbReference>
<keyword evidence="6" id="KW-1185">Reference proteome</keyword>
<dbReference type="InterPro" id="IPR010982">
    <property type="entry name" value="Lambda_DNA-bd_dom_sf"/>
</dbReference>
<keyword evidence="1" id="KW-0805">Transcription regulation</keyword>
<dbReference type="CDD" id="cd01392">
    <property type="entry name" value="HTH_LacI"/>
    <property type="match status" value="1"/>
</dbReference>
<organism evidence="5 6">
    <name type="scientific">Paraburkholderia unamae</name>
    <dbReference type="NCBI Taxonomy" id="219649"/>
    <lineage>
        <taxon>Bacteria</taxon>
        <taxon>Pseudomonadati</taxon>
        <taxon>Pseudomonadota</taxon>
        <taxon>Betaproteobacteria</taxon>
        <taxon>Burkholderiales</taxon>
        <taxon>Burkholderiaceae</taxon>
        <taxon>Paraburkholderia</taxon>
    </lineage>
</organism>
<dbReference type="SMART" id="SM00354">
    <property type="entry name" value="HTH_LACI"/>
    <property type="match status" value="1"/>
</dbReference>
<dbReference type="PANTHER" id="PTHR30146:SF138">
    <property type="entry name" value="TRANSCRIPTIONAL REGULATORY PROTEIN"/>
    <property type="match status" value="1"/>
</dbReference>
<reference evidence="5 6" key="1">
    <citation type="submission" date="2018-05" db="EMBL/GenBank/DDBJ databases">
        <title>Genomic Encyclopedia of Type Strains, Phase IV (KMG-V): Genome sequencing to study the core and pangenomes of soil and plant-associated prokaryotes.</title>
        <authorList>
            <person name="Whitman W."/>
        </authorList>
    </citation>
    <scope>NUCLEOTIDE SEQUENCE [LARGE SCALE GENOMIC DNA]</scope>
    <source>
        <strain evidence="5 6">SCZa-39</strain>
    </source>
</reference>
<evidence type="ECO:0000313" key="5">
    <source>
        <dbReference type="EMBL" id="PVX84826.1"/>
    </source>
</evidence>
<dbReference type="SUPFAM" id="SSF47413">
    <property type="entry name" value="lambda repressor-like DNA-binding domains"/>
    <property type="match status" value="1"/>
</dbReference>
<dbReference type="Proteomes" id="UP000245712">
    <property type="component" value="Unassembled WGS sequence"/>
</dbReference>
<name>A0ABX5KT10_9BURK</name>
<dbReference type="Pfam" id="PF13377">
    <property type="entry name" value="Peripla_BP_3"/>
    <property type="match status" value="1"/>
</dbReference>
<dbReference type="CDD" id="cd06281">
    <property type="entry name" value="PBP1_LacI-like"/>
    <property type="match status" value="1"/>
</dbReference>
<dbReference type="PANTHER" id="PTHR30146">
    <property type="entry name" value="LACI-RELATED TRANSCRIPTIONAL REPRESSOR"/>
    <property type="match status" value="1"/>
</dbReference>
<dbReference type="SUPFAM" id="SSF53822">
    <property type="entry name" value="Periplasmic binding protein-like I"/>
    <property type="match status" value="1"/>
</dbReference>
<evidence type="ECO:0000313" key="6">
    <source>
        <dbReference type="Proteomes" id="UP000245712"/>
    </source>
</evidence>
<gene>
    <name evidence="5" type="ORF">C7402_10469</name>
</gene>
<dbReference type="InterPro" id="IPR028082">
    <property type="entry name" value="Peripla_BP_I"/>
</dbReference>
<evidence type="ECO:0000256" key="3">
    <source>
        <dbReference type="ARBA" id="ARBA00023163"/>
    </source>
</evidence>
<protein>
    <submittedName>
        <fullName evidence="5">LacI family transcriptional regulator</fullName>
    </submittedName>
</protein>
<dbReference type="InterPro" id="IPR046335">
    <property type="entry name" value="LacI/GalR-like_sensor"/>
</dbReference>
<keyword evidence="3" id="KW-0804">Transcription</keyword>
<keyword evidence="2" id="KW-0238">DNA-binding</keyword>
<evidence type="ECO:0000259" key="4">
    <source>
        <dbReference type="PROSITE" id="PS50932"/>
    </source>
</evidence>
<feature type="domain" description="HTH lacI-type" evidence="4">
    <location>
        <begin position="9"/>
        <end position="63"/>
    </location>
</feature>
<dbReference type="PROSITE" id="PS50932">
    <property type="entry name" value="HTH_LACI_2"/>
    <property type="match status" value="1"/>
</dbReference>
<dbReference type="EMBL" id="QEOB01000004">
    <property type="protein sequence ID" value="PVX84826.1"/>
    <property type="molecule type" value="Genomic_DNA"/>
</dbReference>